<feature type="transmembrane region" description="Helical" evidence="1">
    <location>
        <begin position="672"/>
        <end position="699"/>
    </location>
</feature>
<dbReference type="InterPro" id="IPR036116">
    <property type="entry name" value="FN3_sf"/>
</dbReference>
<dbReference type="OMA" id="PPYVQNS"/>
<dbReference type="Gene3D" id="2.60.40.10">
    <property type="entry name" value="Immunoglobulins"/>
    <property type="match status" value="2"/>
</dbReference>
<evidence type="ECO:0000259" key="2">
    <source>
        <dbReference type="PROSITE" id="PS50853"/>
    </source>
</evidence>
<dbReference type="OrthoDB" id="6142965at2759"/>
<dbReference type="RefSeq" id="XP_055886274.1">
    <property type="nucleotide sequence ID" value="XM_056030299.1"/>
</dbReference>
<keyword evidence="1" id="KW-1133">Transmembrane helix</keyword>
<dbReference type="CDD" id="cd00063">
    <property type="entry name" value="FN3"/>
    <property type="match status" value="1"/>
</dbReference>
<organism evidence="3 4">
    <name type="scientific">Biomphalaria glabrata</name>
    <name type="common">Bloodfluke planorb</name>
    <name type="synonym">Freshwater snail</name>
    <dbReference type="NCBI Taxonomy" id="6526"/>
    <lineage>
        <taxon>Eukaryota</taxon>
        <taxon>Metazoa</taxon>
        <taxon>Spiralia</taxon>
        <taxon>Lophotrochozoa</taxon>
        <taxon>Mollusca</taxon>
        <taxon>Gastropoda</taxon>
        <taxon>Heterobranchia</taxon>
        <taxon>Euthyneura</taxon>
        <taxon>Panpulmonata</taxon>
        <taxon>Hygrophila</taxon>
        <taxon>Lymnaeoidea</taxon>
        <taxon>Planorbidae</taxon>
        <taxon>Biomphalaria</taxon>
    </lineage>
</organism>
<dbReference type="SUPFAM" id="SSF49265">
    <property type="entry name" value="Fibronectin type III"/>
    <property type="match status" value="2"/>
</dbReference>
<dbReference type="GeneID" id="106068317"/>
<dbReference type="PROSITE" id="PS50853">
    <property type="entry name" value="FN3"/>
    <property type="match status" value="2"/>
</dbReference>
<feature type="domain" description="Fibronectin type-III" evidence="2">
    <location>
        <begin position="567"/>
        <end position="668"/>
    </location>
</feature>
<dbReference type="Proteomes" id="UP001165740">
    <property type="component" value="Chromosome 5"/>
</dbReference>
<evidence type="ECO:0000313" key="4">
    <source>
        <dbReference type="RefSeq" id="XP_055886274.1"/>
    </source>
</evidence>
<proteinExistence type="predicted"/>
<protein>
    <submittedName>
        <fullName evidence="4">Uncharacterized protein LOC106068317 isoform X1</fullName>
    </submittedName>
</protein>
<dbReference type="SMART" id="SM00060">
    <property type="entry name" value="FN3"/>
    <property type="match status" value="3"/>
</dbReference>
<gene>
    <name evidence="4" type="primary">LOC106068317</name>
</gene>
<dbReference type="InterPro" id="IPR013783">
    <property type="entry name" value="Ig-like_fold"/>
</dbReference>
<feature type="domain" description="Fibronectin type-III" evidence="2">
    <location>
        <begin position="248"/>
        <end position="356"/>
    </location>
</feature>
<reference evidence="4" key="1">
    <citation type="submission" date="2025-08" db="UniProtKB">
        <authorList>
            <consortium name="RefSeq"/>
        </authorList>
    </citation>
    <scope>IDENTIFICATION</scope>
</reference>
<dbReference type="AlphaFoldDB" id="A0A9W3AGG0"/>
<accession>A0A9W3AGG0</accession>
<sequence>MLPSIIFKETFFVLFTLQIMYTTSLLKKNGFYNKAEVKPIDVLVFVGESLTLTCVLKTNSRVNISKVYFKIVSNENDFEWLVPQADHIVLNQFAVSINLTIREEFKQRTTVECKIGNNLLRSGFIDVERPIRNITNLASYYLYKSHVNITWSLGQVYNSLDNIGVDVRWSTESFGNKTSKGTFNCSTISLEYCVIAEGEGRWLYTFSFIYVRVTVYSKSSTERPKPGEYTNATSEHVIYIPNATKSSTPVDLSCISPNGTCVNVLWSNPDYLNFSDTSRNGKETLFHYNLTFAEMSEESRITVSQVTSGLYSVKSLPVTLCSLRPFTNYTVSVQVKLLNKQPWSDWSTVTIQTEEDRPLTGPPVSETSFFTTECSDGVRDVYVYWKKPHSTTLQGVLTGFEVDISPSVTDSQYVLPKMANYIRIASQVCEQDYKVNVYSTTKVGRSFMPSVVFIPKSSELELLNDLNFKIEDLRDTTTTSLYKNLSITWKPVIQGNATLVFYICQESVEEFSCSSDYSSTEVDAGLGNLYFEGLDIKVDLYGYAVKLDTGQTKGITWTKCVYNRNAKPGTPKKTTVNSGADAGSLDIAWFSEACGSRNTLVDYYIIYICESGNRQLEACQSHNVSSSAQMMTVRELNMDQEFDVSIRAATLHQLGELSDFVTGRTKARKEELLSLGGVLATGFIITLVVALLALVLYLICHCRKSKRKFSKLTKARQHEDLVTATVNFSHQVSDESGIVADADFPTMDTNEWPTMSEATFICNPSLPLTSRPQVSLSVTQLKEEAHGQSSSVDASQRRLSPPLDYVRVATHPSSGTASELITGESTTENLIQDTVSFPETIPYASIRPCKNEDNPGPSQFMLTDILCEKDCSGSLNDENLEHNSDFKKDYLPKMVNGNTVTTARLDSLENLAQTRVIVTQMGQSELTSSDNHGNVTEGTIRADLRGVSSYAHSIIAAHSDLLNSEYVRDVCTKKLSEYKQVSPDYKTSLSQQFTPEHKKSSLSECSAQEVPILTKNDYFIMFPKSTNTLLRHLFPKDDNLT</sequence>
<keyword evidence="1" id="KW-0472">Membrane</keyword>
<evidence type="ECO:0000313" key="3">
    <source>
        <dbReference type="Proteomes" id="UP001165740"/>
    </source>
</evidence>
<dbReference type="InterPro" id="IPR003961">
    <property type="entry name" value="FN3_dom"/>
</dbReference>
<name>A0A9W3AGG0_BIOGL</name>
<keyword evidence="3" id="KW-1185">Reference proteome</keyword>
<keyword evidence="1" id="KW-0812">Transmembrane</keyword>
<evidence type="ECO:0000256" key="1">
    <source>
        <dbReference type="SAM" id="Phobius"/>
    </source>
</evidence>